<protein>
    <submittedName>
        <fullName evidence="10">Por secretion system C-terminal sorting domain-containing protein</fullName>
    </submittedName>
</protein>
<dbReference type="Pfam" id="PF04616">
    <property type="entry name" value="Glyco_hydro_43"/>
    <property type="match status" value="1"/>
</dbReference>
<dbReference type="InterPro" id="IPR006710">
    <property type="entry name" value="Glyco_hydro_43"/>
</dbReference>
<evidence type="ECO:0000313" key="11">
    <source>
        <dbReference type="Proteomes" id="UP000198310"/>
    </source>
</evidence>
<evidence type="ECO:0000256" key="4">
    <source>
        <dbReference type="ARBA" id="ARBA00023277"/>
    </source>
</evidence>
<feature type="signal peptide" evidence="8">
    <location>
        <begin position="1"/>
        <end position="22"/>
    </location>
</feature>
<dbReference type="PROSITE" id="PS50231">
    <property type="entry name" value="RICIN_B_LECTIN"/>
    <property type="match status" value="3"/>
</dbReference>
<dbReference type="Gene3D" id="2.115.10.20">
    <property type="entry name" value="Glycosyl hydrolase domain, family 43"/>
    <property type="match status" value="1"/>
</dbReference>
<dbReference type="CDD" id="cd00161">
    <property type="entry name" value="beta-trefoil_Ricin-like"/>
    <property type="match status" value="2"/>
</dbReference>
<feature type="chain" id="PRO_5012534256" evidence="8">
    <location>
        <begin position="23"/>
        <end position="709"/>
    </location>
</feature>
<keyword evidence="5" id="KW-0326">Glycosidase</keyword>
<comment type="similarity">
    <text evidence="1">Belongs to the glycosyl hydrolase 43 family.</text>
</comment>
<accession>A0A238XJ42</accession>
<dbReference type="CDD" id="cd09004">
    <property type="entry name" value="GH43_bXyl-like"/>
    <property type="match status" value="1"/>
</dbReference>
<dbReference type="InterPro" id="IPR052176">
    <property type="entry name" value="Glycosyl_Hydrlase_43_Enz"/>
</dbReference>
<reference evidence="11" key="1">
    <citation type="submission" date="2017-06" db="EMBL/GenBank/DDBJ databases">
        <authorList>
            <person name="Varghese N."/>
            <person name="Submissions S."/>
        </authorList>
    </citation>
    <scope>NUCLEOTIDE SEQUENCE [LARGE SCALE GENOMIC DNA]</scope>
    <source>
        <strain evidence="11">DSM 28041</strain>
    </source>
</reference>
<gene>
    <name evidence="10" type="ORF">SAMN06269173_104113</name>
</gene>
<evidence type="ECO:0000256" key="7">
    <source>
        <dbReference type="PIRSR" id="PIRSR606710-2"/>
    </source>
</evidence>
<keyword evidence="2" id="KW-0624">Polysaccharide degradation</keyword>
<evidence type="ECO:0000256" key="5">
    <source>
        <dbReference type="ARBA" id="ARBA00023295"/>
    </source>
</evidence>
<dbReference type="InterPro" id="IPR023296">
    <property type="entry name" value="Glyco_hydro_beta-prop_sf"/>
</dbReference>
<dbReference type="EMBL" id="FZNS01000004">
    <property type="protein sequence ID" value="SNR58344.1"/>
    <property type="molecule type" value="Genomic_DNA"/>
</dbReference>
<evidence type="ECO:0000256" key="8">
    <source>
        <dbReference type="SAM" id="SignalP"/>
    </source>
</evidence>
<keyword evidence="8" id="KW-0732">Signal</keyword>
<dbReference type="SUPFAM" id="SSF75005">
    <property type="entry name" value="Arabinanase/levansucrase/invertase"/>
    <property type="match status" value="1"/>
</dbReference>
<dbReference type="Pfam" id="PF18962">
    <property type="entry name" value="Por_Secre_tail"/>
    <property type="match status" value="1"/>
</dbReference>
<evidence type="ECO:0000256" key="1">
    <source>
        <dbReference type="ARBA" id="ARBA00009865"/>
    </source>
</evidence>
<dbReference type="Gene3D" id="2.80.10.50">
    <property type="match status" value="6"/>
</dbReference>
<proteinExistence type="inferred from homology"/>
<evidence type="ECO:0000256" key="3">
    <source>
        <dbReference type="ARBA" id="ARBA00022801"/>
    </source>
</evidence>
<evidence type="ECO:0000313" key="10">
    <source>
        <dbReference type="EMBL" id="SNR58344.1"/>
    </source>
</evidence>
<organism evidence="10 11">
    <name type="scientific">Hymenobacter mucosus</name>
    <dbReference type="NCBI Taxonomy" id="1411120"/>
    <lineage>
        <taxon>Bacteria</taxon>
        <taxon>Pseudomonadati</taxon>
        <taxon>Bacteroidota</taxon>
        <taxon>Cytophagia</taxon>
        <taxon>Cytophagales</taxon>
        <taxon>Hymenobacteraceae</taxon>
        <taxon>Hymenobacter</taxon>
    </lineage>
</organism>
<dbReference type="SUPFAM" id="SSF50370">
    <property type="entry name" value="Ricin B-like lectins"/>
    <property type="match status" value="2"/>
</dbReference>
<dbReference type="Proteomes" id="UP000198310">
    <property type="component" value="Unassembled WGS sequence"/>
</dbReference>
<dbReference type="InterPro" id="IPR035992">
    <property type="entry name" value="Ricin_B-like_lectins"/>
</dbReference>
<evidence type="ECO:0000256" key="2">
    <source>
        <dbReference type="ARBA" id="ARBA00022651"/>
    </source>
</evidence>
<feature type="active site" description="Proton acceptor" evidence="6">
    <location>
        <position position="36"/>
    </location>
</feature>
<sequence length="709" mass="77518">MRKYLLFFRLIFVLLLAWPVGAQTSTNPVLAGYHADPEMNYFNGRYYIYPTSNEGTGGQDFHAFSSADLTSWRDEGVIFDVGPQCAWADYNGWAPSVVARNGKYYFYYSAEVKIGVAVGNSPIGPFTDLGRALIGSDPYTVDIIDPHVFVDDDGQAYIYYGGSNGSRLVARKLNPDMVSFTPDAPRDITPQNYTEGPYIVKRNGTYYMTYSNGSWTNASYNVQYATSTSPLGPWTYRGSVLSSDAQNQGAGHHSITKIAGCDEYYITYHRYQNNNFSTRYVAIDRLYFAADGAIQKVNMTNYGVAPRVPGGICPINNLVSGGTYKLTHKGTNQCLEVADNSSAAGANVQQYTDNGTDAQRWVVTLQADGYYKLTHRGTSQCLDVAGNSVSPNANVQQYTDNGNDAQRWRMEAVDGGFYKLTHKGTNQCLDVAANSASPGANVAQYTDNGNDAQRWKLTLTNLDIVSGGTYRLTHKGTTQCLDVPDNSATAGTALHQYTDNGSDAQRWVITREADGYYKIRHRNTNLCLEVAGNSTSAGAVVQQWTDNGNDAQRWQIVSLGDGYVKLVHKGTNQCLDVDNNLSNPGTGVHQYTDNGNDAQRWRLDLMPVPLNSGRTTLAMRDEAPAGALAAFPNPARTTLTLTFVPRHSETVSLDVYSSTGQLVWHRTLSATAGVAATTSFSTEALPAGFYTTRLTSKSSVQRCAIVVTH</sequence>
<keyword evidence="2" id="KW-0858">Xylan degradation</keyword>
<feature type="active site" description="Proton donor" evidence="6">
    <location>
        <position position="195"/>
    </location>
</feature>
<dbReference type="PANTHER" id="PTHR43772">
    <property type="entry name" value="ENDO-1,4-BETA-XYLANASE"/>
    <property type="match status" value="1"/>
</dbReference>
<keyword evidence="4" id="KW-0119">Carbohydrate metabolism</keyword>
<dbReference type="SMART" id="SM00458">
    <property type="entry name" value="RICIN"/>
    <property type="match status" value="2"/>
</dbReference>
<dbReference type="Pfam" id="PF14200">
    <property type="entry name" value="RicinB_lectin_2"/>
    <property type="match status" value="3"/>
</dbReference>
<keyword evidence="11" id="KW-1185">Reference proteome</keyword>
<evidence type="ECO:0000256" key="6">
    <source>
        <dbReference type="PIRSR" id="PIRSR606710-1"/>
    </source>
</evidence>
<dbReference type="InterPro" id="IPR026444">
    <property type="entry name" value="Secre_tail"/>
</dbReference>
<dbReference type="NCBIfam" id="TIGR04183">
    <property type="entry name" value="Por_Secre_tail"/>
    <property type="match status" value="1"/>
</dbReference>
<dbReference type="AlphaFoldDB" id="A0A238XJ42"/>
<dbReference type="PANTHER" id="PTHR43772:SF2">
    <property type="entry name" value="PUTATIVE (AFU_ORTHOLOGUE AFUA_2G04480)-RELATED"/>
    <property type="match status" value="1"/>
</dbReference>
<keyword evidence="3" id="KW-0378">Hydrolase</keyword>
<feature type="domain" description="Ricin B lectin" evidence="9">
    <location>
        <begin position="467"/>
        <end position="604"/>
    </location>
</feature>
<evidence type="ECO:0000259" key="9">
    <source>
        <dbReference type="SMART" id="SM00458"/>
    </source>
</evidence>
<dbReference type="InterPro" id="IPR000772">
    <property type="entry name" value="Ricin_B_lectin"/>
</dbReference>
<dbReference type="RefSeq" id="WP_089332612.1">
    <property type="nucleotide sequence ID" value="NZ_FZNS01000004.1"/>
</dbReference>
<name>A0A238XJ42_9BACT</name>
<feature type="site" description="Important for catalytic activity, responsible for pKa modulation of the active site Glu and correct orientation of both the proton donor and substrate" evidence="7">
    <location>
        <position position="145"/>
    </location>
</feature>
<feature type="domain" description="Ricin B lectin" evidence="9">
    <location>
        <begin position="321"/>
        <end position="458"/>
    </location>
</feature>
<dbReference type="GO" id="GO:0004553">
    <property type="term" value="F:hydrolase activity, hydrolyzing O-glycosyl compounds"/>
    <property type="evidence" value="ECO:0007669"/>
    <property type="project" value="InterPro"/>
</dbReference>
<dbReference type="GO" id="GO:0045493">
    <property type="term" value="P:xylan catabolic process"/>
    <property type="evidence" value="ECO:0007669"/>
    <property type="project" value="UniProtKB-KW"/>
</dbReference>